<evidence type="ECO:0000313" key="3">
    <source>
        <dbReference type="Proteomes" id="UP000241854"/>
    </source>
</evidence>
<accession>A0A2R4P2X2</accession>
<gene>
    <name evidence="2" type="ORF">CCS77_2033</name>
</gene>
<evidence type="ECO:0000313" key="2">
    <source>
        <dbReference type="EMBL" id="AVX45039.1"/>
    </source>
</evidence>
<geneLocation type="plasmid" evidence="3">
    <name>picon</name>
</geneLocation>
<evidence type="ECO:0000256" key="1">
    <source>
        <dbReference type="SAM" id="MobiDB-lite"/>
    </source>
</evidence>
<feature type="compositionally biased region" description="Acidic residues" evidence="1">
    <location>
        <begin position="206"/>
        <end position="216"/>
    </location>
</feature>
<feature type="compositionally biased region" description="Acidic residues" evidence="1">
    <location>
        <begin position="230"/>
        <end position="244"/>
    </location>
</feature>
<feature type="compositionally biased region" description="Low complexity" evidence="1">
    <location>
        <begin position="72"/>
        <end position="81"/>
    </location>
</feature>
<feature type="region of interest" description="Disordered" evidence="1">
    <location>
        <begin position="206"/>
        <end position="244"/>
    </location>
</feature>
<organism evidence="2 3">
    <name type="scientific">Campylobacter concisus</name>
    <dbReference type="NCBI Taxonomy" id="199"/>
    <lineage>
        <taxon>Bacteria</taxon>
        <taxon>Pseudomonadati</taxon>
        <taxon>Campylobacterota</taxon>
        <taxon>Epsilonproteobacteria</taxon>
        <taxon>Campylobacterales</taxon>
        <taxon>Campylobacteraceae</taxon>
        <taxon>Campylobacter</taxon>
    </lineage>
</organism>
<proteinExistence type="predicted"/>
<dbReference type="AlphaFoldDB" id="A0A2R4P2X2"/>
<dbReference type="RefSeq" id="WP_107917347.1">
    <property type="nucleotide sequence ID" value="NZ_CP021643.1"/>
</dbReference>
<name>A0A2R4P2X2_9BACT</name>
<keyword evidence="2" id="KW-0614">Plasmid</keyword>
<dbReference type="EMBL" id="CP021643">
    <property type="protein sequence ID" value="AVX45039.1"/>
    <property type="molecule type" value="Genomic_DNA"/>
</dbReference>
<sequence>MQEYTKTNGEPSGKRYFQIDENDCLIIPPKEVAPELYILGGFFNTHQIEFEKVVKQIATDNATNKIEDKQNQEQQKNQEQNTTMAQAEEEKVEDKVEEIHIEEEQKPSIPLDFFANKFKQNVPQKNDNEYMDEDDFQPQPNLENVYPNQKQDNGQNKFLKDPQDYIDSLNDELPPENISIRAEDDEDIELHAQFDNTDYINSDIVSDDDVISEEDIQNGTGYEFEKEYAGSDEDTEDDDSFYVL</sequence>
<feature type="region of interest" description="Disordered" evidence="1">
    <location>
        <begin position="68"/>
        <end position="95"/>
    </location>
</feature>
<reference evidence="2 3" key="1">
    <citation type="journal article" date="2018" name="Emerg. Microbes Infect.">
        <title>Genomic analysis of oral Campylobacter concisus strains identified a potential bacterial molecular marker associated with active Crohn's disease.</title>
        <authorList>
            <person name="Liu F."/>
            <person name="Ma R."/>
            <person name="Tay C.Y.A."/>
            <person name="Octavia S."/>
            <person name="Lan R."/>
            <person name="Chung H.K.L."/>
            <person name="Riordan S.M."/>
            <person name="Grimm M.C."/>
            <person name="Leong R.W."/>
            <person name="Tanaka M.M."/>
            <person name="Connor S."/>
            <person name="Zhang L."/>
        </authorList>
    </citation>
    <scope>NUCLEOTIDE SEQUENCE [LARGE SCALE GENOMIC DNA]</scope>
    <source>
        <strain evidence="2 3">P2CDO4</strain>
        <plasmid evidence="2">pICON</plasmid>
    </source>
</reference>
<dbReference type="Proteomes" id="UP000241854">
    <property type="component" value="Plasmid pICON"/>
</dbReference>
<protein>
    <submittedName>
        <fullName evidence="2">Uncharacterized protein</fullName>
    </submittedName>
</protein>